<name>A0A4R3LKH9_9GAMM</name>
<protein>
    <submittedName>
        <fullName evidence="1">Uncharacterized protein</fullName>
    </submittedName>
</protein>
<dbReference type="EMBL" id="SMAF01000003">
    <property type="protein sequence ID" value="TCT00381.1"/>
    <property type="molecule type" value="Genomic_DNA"/>
</dbReference>
<accession>A0A4R3LKH9</accession>
<proteinExistence type="predicted"/>
<evidence type="ECO:0000313" key="2">
    <source>
        <dbReference type="Proteomes" id="UP000294599"/>
    </source>
</evidence>
<sequence length="357" mass="36325">MNDQSIVRLGALATWGLGAFVGMGCVVQDLHATVPVHCAPGSASVPSAGFVIDANGAITFMESGISCGTGGGGTLPQQLDIQGFAVDPQPAVAGGPAVDVIGQFQNIAAGDQCVLRLYQPGANTDLDNAAHQTIPLNPPPASGALSSLTFPSGSLAGQWNVKLSCSRTVSGQGIVLHNFPKLTSVLVNSSTVPTGCDNLPAGFTSAGVSEHSAPYSGAQSGGFGIEPGQGRQPWFSLGSQNSTASGALVVGVRSFRFEAPPGERASYKIESSNPAAVFSISSQCGRFDLPLNCLGIAGGPVKWTTVSSDPQGLCHLVPGQTYYVNYAYLNIGPYLNNGTVSSSCTGLCHGGVLIDPE</sequence>
<organism evidence="1 2">
    <name type="scientific">Pseudofulvimonas gallinarii</name>
    <dbReference type="NCBI Taxonomy" id="634155"/>
    <lineage>
        <taxon>Bacteria</taxon>
        <taxon>Pseudomonadati</taxon>
        <taxon>Pseudomonadota</taxon>
        <taxon>Gammaproteobacteria</taxon>
        <taxon>Lysobacterales</taxon>
        <taxon>Rhodanobacteraceae</taxon>
        <taxon>Pseudofulvimonas</taxon>
    </lineage>
</organism>
<dbReference type="RefSeq" id="WP_132577242.1">
    <property type="nucleotide sequence ID" value="NZ_JBHLWF010000007.1"/>
</dbReference>
<reference evidence="1 2" key="1">
    <citation type="submission" date="2019-03" db="EMBL/GenBank/DDBJ databases">
        <title>Genomic Encyclopedia of Type Strains, Phase IV (KMG-IV): sequencing the most valuable type-strain genomes for metagenomic binning, comparative biology and taxonomic classification.</title>
        <authorList>
            <person name="Goeker M."/>
        </authorList>
    </citation>
    <scope>NUCLEOTIDE SEQUENCE [LARGE SCALE GENOMIC DNA]</scope>
    <source>
        <strain evidence="1 2">DSM 21944</strain>
    </source>
</reference>
<comment type="caution">
    <text evidence="1">The sequence shown here is derived from an EMBL/GenBank/DDBJ whole genome shotgun (WGS) entry which is preliminary data.</text>
</comment>
<keyword evidence="2" id="KW-1185">Reference proteome</keyword>
<dbReference type="Proteomes" id="UP000294599">
    <property type="component" value="Unassembled WGS sequence"/>
</dbReference>
<evidence type="ECO:0000313" key="1">
    <source>
        <dbReference type="EMBL" id="TCT00381.1"/>
    </source>
</evidence>
<dbReference type="AlphaFoldDB" id="A0A4R3LKH9"/>
<gene>
    <name evidence="1" type="ORF">EDC25_103149</name>
</gene>